<keyword evidence="2" id="KW-0963">Cytoplasm</keyword>
<feature type="coiled-coil region" evidence="3">
    <location>
        <begin position="4"/>
        <end position="31"/>
    </location>
</feature>
<dbReference type="InterPro" id="IPR036894">
    <property type="entry name" value="YbaB-like_sf"/>
</dbReference>
<gene>
    <name evidence="4" type="ORF">BFP71_10585</name>
</gene>
<dbReference type="STRING" id="1563681.BFP71_10585"/>
<dbReference type="Pfam" id="PF02575">
    <property type="entry name" value="YbaB_DNA_bd"/>
    <property type="match status" value="1"/>
</dbReference>
<dbReference type="PIRSF" id="PIRSF004555">
    <property type="entry name" value="UCP004555"/>
    <property type="match status" value="1"/>
</dbReference>
<dbReference type="GO" id="GO:0005829">
    <property type="term" value="C:cytosol"/>
    <property type="evidence" value="ECO:0007669"/>
    <property type="project" value="TreeGrafter"/>
</dbReference>
<dbReference type="HAMAP" id="MF_00274">
    <property type="entry name" value="DNA_YbaB_EbfC"/>
    <property type="match status" value="1"/>
</dbReference>
<keyword evidence="5" id="KW-1185">Reference proteome</keyword>
<evidence type="ECO:0000256" key="3">
    <source>
        <dbReference type="SAM" id="Coils"/>
    </source>
</evidence>
<evidence type="ECO:0000256" key="1">
    <source>
        <dbReference type="ARBA" id="ARBA00023125"/>
    </source>
</evidence>
<dbReference type="SUPFAM" id="SSF82607">
    <property type="entry name" value="YbaB-like"/>
    <property type="match status" value="1"/>
</dbReference>
<dbReference type="PANTHER" id="PTHR33449:SF1">
    <property type="entry name" value="NUCLEOID-ASSOCIATED PROTEIN YBAB"/>
    <property type="match status" value="1"/>
</dbReference>
<comment type="similarity">
    <text evidence="2">Belongs to the YbaB/EbfC family.</text>
</comment>
<evidence type="ECO:0000256" key="2">
    <source>
        <dbReference type="HAMAP-Rule" id="MF_00274"/>
    </source>
</evidence>
<organism evidence="4 5">
    <name type="scientific">Roseivirga misakiensis</name>
    <dbReference type="NCBI Taxonomy" id="1563681"/>
    <lineage>
        <taxon>Bacteria</taxon>
        <taxon>Pseudomonadati</taxon>
        <taxon>Bacteroidota</taxon>
        <taxon>Cytophagia</taxon>
        <taxon>Cytophagales</taxon>
        <taxon>Roseivirgaceae</taxon>
        <taxon>Roseivirga</taxon>
    </lineage>
</organism>
<dbReference type="NCBIfam" id="TIGR00103">
    <property type="entry name" value="DNA_YbaB_EbfC"/>
    <property type="match status" value="1"/>
</dbReference>
<protein>
    <recommendedName>
        <fullName evidence="2">Nucleoid-associated protein BFP71_10585</fullName>
    </recommendedName>
</protein>
<dbReference type="RefSeq" id="WP_069835444.1">
    <property type="nucleotide sequence ID" value="NZ_MDGQ01000005.1"/>
</dbReference>
<comment type="subcellular location">
    <subcellularLocation>
        <location evidence="2">Cytoplasm</location>
        <location evidence="2">Nucleoid</location>
    </subcellularLocation>
</comment>
<dbReference type="AlphaFoldDB" id="A0A1E5SLK5"/>
<accession>A0A1E5SLK5</accession>
<keyword evidence="1 2" id="KW-0238">DNA-binding</keyword>
<comment type="subunit">
    <text evidence="2">Homodimer.</text>
</comment>
<dbReference type="PANTHER" id="PTHR33449">
    <property type="entry name" value="NUCLEOID-ASSOCIATED PROTEIN YBAB"/>
    <property type="match status" value="1"/>
</dbReference>
<dbReference type="GO" id="GO:0003677">
    <property type="term" value="F:DNA binding"/>
    <property type="evidence" value="ECO:0007669"/>
    <property type="project" value="UniProtKB-UniRule"/>
</dbReference>
<comment type="function">
    <text evidence="2">Binds to DNA and alters its conformation. May be involved in regulation of gene expression, nucleoid organization and DNA protection.</text>
</comment>
<dbReference type="EMBL" id="MDGQ01000005">
    <property type="protein sequence ID" value="OEJ99981.1"/>
    <property type="molecule type" value="Genomic_DNA"/>
</dbReference>
<evidence type="ECO:0000313" key="5">
    <source>
        <dbReference type="Proteomes" id="UP000095552"/>
    </source>
</evidence>
<dbReference type="Gene3D" id="3.30.1310.10">
    <property type="entry name" value="Nucleoid-associated protein YbaB-like domain"/>
    <property type="match status" value="1"/>
</dbReference>
<keyword evidence="3" id="KW-0175">Coiled coil</keyword>
<dbReference type="Proteomes" id="UP000095552">
    <property type="component" value="Unassembled WGS sequence"/>
</dbReference>
<evidence type="ECO:0000313" key="4">
    <source>
        <dbReference type="EMBL" id="OEJ99981.1"/>
    </source>
</evidence>
<dbReference type="OrthoDB" id="9808738at2"/>
<dbReference type="GO" id="GO:0043590">
    <property type="term" value="C:bacterial nucleoid"/>
    <property type="evidence" value="ECO:0007669"/>
    <property type="project" value="UniProtKB-UniRule"/>
</dbReference>
<name>A0A1E5SLK5_9BACT</name>
<sequence length="110" mass="12275">MFDMMKMMGKVKEMQTKMKEAQERLEFIQDTGEAGGGMVKATVNGKKQIISIDIDESLLVKEDKDMVQDLTVAAINMALEKVDIKAKEEIKNSTEGILPNIPGMDFGNMF</sequence>
<comment type="caution">
    <text evidence="4">The sequence shown here is derived from an EMBL/GenBank/DDBJ whole genome shotgun (WGS) entry which is preliminary data.</text>
</comment>
<dbReference type="InterPro" id="IPR004401">
    <property type="entry name" value="YbaB/EbfC"/>
</dbReference>
<reference evidence="4 5" key="1">
    <citation type="submission" date="2016-08" db="EMBL/GenBank/DDBJ databases">
        <title>Draft genome of Fabibacter sp. strain SK-8.</title>
        <authorList>
            <person name="Wong S.-K."/>
            <person name="Hamasaki K."/>
            <person name="Yoshizawa S."/>
        </authorList>
    </citation>
    <scope>NUCLEOTIDE SEQUENCE [LARGE SCALE GENOMIC DNA]</scope>
    <source>
        <strain evidence="4 5">SK-8</strain>
    </source>
</reference>
<proteinExistence type="inferred from homology"/>